<dbReference type="InterPro" id="IPR000873">
    <property type="entry name" value="AMP-dep_synth/lig_dom"/>
</dbReference>
<comment type="similarity">
    <text evidence="1">Belongs to the ATP-dependent AMP-binding enzyme family.</text>
</comment>
<keyword evidence="9" id="KW-1185">Reference proteome</keyword>
<evidence type="ECO:0000313" key="8">
    <source>
        <dbReference type="EMBL" id="MCX4238079.1"/>
    </source>
</evidence>
<dbReference type="Proteomes" id="UP001165590">
    <property type="component" value="Unassembled WGS sequence"/>
</dbReference>
<proteinExistence type="inferred from homology"/>
<evidence type="ECO:0000256" key="3">
    <source>
        <dbReference type="ARBA" id="ARBA00022832"/>
    </source>
</evidence>
<evidence type="ECO:0000256" key="2">
    <source>
        <dbReference type="ARBA" id="ARBA00022598"/>
    </source>
</evidence>
<evidence type="ECO:0000256" key="5">
    <source>
        <dbReference type="SAM" id="MobiDB-lite"/>
    </source>
</evidence>
<keyword evidence="4" id="KW-0443">Lipid metabolism</keyword>
<dbReference type="InterPro" id="IPR042099">
    <property type="entry name" value="ANL_N_sf"/>
</dbReference>
<dbReference type="InterPro" id="IPR045851">
    <property type="entry name" value="AMP-bd_C_sf"/>
</dbReference>
<dbReference type="Pfam" id="PF00501">
    <property type="entry name" value="AMP-binding"/>
    <property type="match status" value="1"/>
</dbReference>
<evidence type="ECO:0000256" key="4">
    <source>
        <dbReference type="ARBA" id="ARBA00023098"/>
    </source>
</evidence>
<dbReference type="RefSeq" id="WP_267030411.1">
    <property type="nucleotide sequence ID" value="NZ_JAIFZO010000002.1"/>
</dbReference>
<evidence type="ECO:0000256" key="1">
    <source>
        <dbReference type="ARBA" id="ARBA00006432"/>
    </source>
</evidence>
<protein>
    <submittedName>
        <fullName evidence="8">Fatty acyl-AMP ligase</fullName>
    </submittedName>
</protein>
<dbReference type="Pfam" id="PF23024">
    <property type="entry name" value="AMP-dom_DIP2-like"/>
    <property type="match status" value="1"/>
</dbReference>
<dbReference type="SUPFAM" id="SSF56801">
    <property type="entry name" value="Acetyl-CoA synthetase-like"/>
    <property type="match status" value="1"/>
</dbReference>
<name>A0ABT3VDR6_9ACTN</name>
<evidence type="ECO:0000259" key="7">
    <source>
        <dbReference type="Pfam" id="PF23024"/>
    </source>
</evidence>
<keyword evidence="3" id="KW-0276">Fatty acid metabolism</keyword>
<feature type="compositionally biased region" description="Low complexity" evidence="5">
    <location>
        <begin position="176"/>
        <end position="191"/>
    </location>
</feature>
<organism evidence="8 9">
    <name type="scientific">Streptomyces ortus</name>
    <dbReference type="NCBI Taxonomy" id="2867268"/>
    <lineage>
        <taxon>Bacteria</taxon>
        <taxon>Bacillati</taxon>
        <taxon>Actinomycetota</taxon>
        <taxon>Actinomycetes</taxon>
        <taxon>Kitasatosporales</taxon>
        <taxon>Streptomycetaceae</taxon>
        <taxon>Streptomyces</taxon>
    </lineage>
</organism>
<dbReference type="Gene3D" id="3.30.300.30">
    <property type="match status" value="1"/>
</dbReference>
<dbReference type="PANTHER" id="PTHR22754">
    <property type="entry name" value="DISCO-INTERACTING PROTEIN 2 DIP2 -RELATED"/>
    <property type="match status" value="1"/>
</dbReference>
<dbReference type="GO" id="GO:0016874">
    <property type="term" value="F:ligase activity"/>
    <property type="evidence" value="ECO:0007669"/>
    <property type="project" value="UniProtKB-KW"/>
</dbReference>
<feature type="domain" description="AMP-binding enzyme C-terminal" evidence="7">
    <location>
        <begin position="497"/>
        <end position="608"/>
    </location>
</feature>
<dbReference type="CDD" id="cd05931">
    <property type="entry name" value="FAAL"/>
    <property type="match status" value="1"/>
</dbReference>
<dbReference type="EMBL" id="JAIFZO010000002">
    <property type="protein sequence ID" value="MCX4238079.1"/>
    <property type="molecule type" value="Genomic_DNA"/>
</dbReference>
<feature type="domain" description="AMP-dependent synthetase/ligase" evidence="6">
    <location>
        <begin position="24"/>
        <end position="457"/>
    </location>
</feature>
<dbReference type="PANTHER" id="PTHR22754:SF32">
    <property type="entry name" value="DISCO-INTERACTING PROTEIN 2"/>
    <property type="match status" value="1"/>
</dbReference>
<sequence>MTSGAAMNSAGPAADEASLTDHLRHWAEHRPQQRAFSHVAFPDGASGALHRTLGWRALDARAAAVAARLATVASPGDRAALVLPQGLDYVAGFLGCLYAGVIAVPLFGPELPGHEGRLAAVLADCEPACLLAGSTATPAIRDFVRDRRLPDVPVIPVDQLPLRWHELRPSGDGGRPDSSPVSSVEPSPDSSAGSRPGWSPAVRPRPDDVAYLQYTSGSTRTPAGVMISHANVVANARQALAAFVADPRTSTTVGWLPLFHDMGLVLSIAAPVVGGFPSVLMDPGDFLRDPARWLRLLGSYEGTVSAAPNFAYDYCVARTAPEDIDELRLDRVRVLINGSEPVRAGTAERFHKAFAPAGLDPTTHCPAYGLAEATVFATASPLDEPLSAVACRADALARGRIEVTTADDGPARLTVLVSCGTPVGQELRIVGADGGALPAGHVGEIQLRGPNIGLGYWKHAGLTAETSGFGAEEDWLRTGDLGALHEGRLLVTGRLKDVLVVDGRNHYPQDIEETVQSVVPLVRRDRLAAFGVTRSEAVGEELVVVAEHRRDADPTADDLRAAEHAVRAAVSARHGLRLGALLLVPPGSVPRTSSGKVSRAATRKRFLDAGFGPR</sequence>
<reference evidence="8" key="1">
    <citation type="journal article" date="2022" name="bioRxiv">
        <title>Discovery and biosynthetic assessment of Streptomyces ortus sp nov. isolated from a deep-sea sponge.</title>
        <authorList>
            <person name="Williams S.E."/>
        </authorList>
    </citation>
    <scope>NUCLEOTIDE SEQUENCE</scope>
    <source>
        <strain evidence="8">A15ISP2-DRY2</strain>
    </source>
</reference>
<dbReference type="InterPro" id="IPR040097">
    <property type="entry name" value="FAAL/FAAC"/>
</dbReference>
<comment type="caution">
    <text evidence="8">The sequence shown here is derived from an EMBL/GenBank/DDBJ whole genome shotgun (WGS) entry which is preliminary data.</text>
</comment>
<evidence type="ECO:0000259" key="6">
    <source>
        <dbReference type="Pfam" id="PF00501"/>
    </source>
</evidence>
<accession>A0ABT3VDR6</accession>
<dbReference type="InterPro" id="IPR025110">
    <property type="entry name" value="AMP-bd_C"/>
</dbReference>
<evidence type="ECO:0000313" key="9">
    <source>
        <dbReference type="Proteomes" id="UP001165590"/>
    </source>
</evidence>
<keyword evidence="2 8" id="KW-0436">Ligase</keyword>
<gene>
    <name evidence="8" type="ORF">K3769_35985</name>
</gene>
<feature type="region of interest" description="Disordered" evidence="5">
    <location>
        <begin position="165"/>
        <end position="204"/>
    </location>
</feature>
<dbReference type="Gene3D" id="3.40.50.12780">
    <property type="entry name" value="N-terminal domain of ligase-like"/>
    <property type="match status" value="1"/>
</dbReference>